<evidence type="ECO:0000313" key="1">
    <source>
        <dbReference type="EMBL" id="CAG2126971.1"/>
    </source>
</evidence>
<dbReference type="RefSeq" id="WP_211945281.1">
    <property type="nucleotide sequence ID" value="NZ_CAJPUY010000001.1"/>
</dbReference>
<gene>
    <name evidence="1" type="ORF">LMG31506_00264</name>
</gene>
<accession>A0A916IQU4</accession>
<evidence type="ECO:0000313" key="2">
    <source>
        <dbReference type="Proteomes" id="UP000672934"/>
    </source>
</evidence>
<evidence type="ECO:0008006" key="3">
    <source>
        <dbReference type="Google" id="ProtNLM"/>
    </source>
</evidence>
<dbReference type="EMBL" id="CAJPUY010000001">
    <property type="protein sequence ID" value="CAG2126971.1"/>
    <property type="molecule type" value="Genomic_DNA"/>
</dbReference>
<dbReference type="Proteomes" id="UP000672934">
    <property type="component" value="Unassembled WGS sequence"/>
</dbReference>
<dbReference type="AlphaFoldDB" id="A0A916IQU4"/>
<name>A0A916IQU4_9BURK</name>
<organism evidence="1 2">
    <name type="scientific">Cupriavidus yeoncheonensis</name>
    <dbReference type="NCBI Taxonomy" id="1462994"/>
    <lineage>
        <taxon>Bacteria</taxon>
        <taxon>Pseudomonadati</taxon>
        <taxon>Pseudomonadota</taxon>
        <taxon>Betaproteobacteria</taxon>
        <taxon>Burkholderiales</taxon>
        <taxon>Burkholderiaceae</taxon>
        <taxon>Cupriavidus</taxon>
    </lineage>
</organism>
<protein>
    <recommendedName>
        <fullName evidence="3">Lysozyme family protein</fullName>
    </recommendedName>
</protein>
<keyword evidence="2" id="KW-1185">Reference proteome</keyword>
<comment type="caution">
    <text evidence="1">The sequence shown here is derived from an EMBL/GenBank/DDBJ whole genome shotgun (WGS) entry which is preliminary data.</text>
</comment>
<proteinExistence type="predicted"/>
<sequence>MATIALTDALRQDYASLFNSCVINAARAAEVDGLVRSLERNQPRYEAAGNLSGAPWHFIAVIHNMECGQRFDCHLHNGDPLGSRTTHVPAGRPRTSAPPFSWEDSAADALALKGLGAATDWSLPGMLYQVERYNGFGYRSYHPHVPTPYLWSFSNHYVRGKYVADGTWSDTAVSRQCGAAVLLRRLAETGLIRFADQPAQASPDAPLVVRYAARKPGDPTIIARADALQRWLNTYPGVFVRLDGYPGKRTSAAYRAVTGHFLPGDPRSAA</sequence>
<reference evidence="1" key="1">
    <citation type="submission" date="2021-03" db="EMBL/GenBank/DDBJ databases">
        <authorList>
            <person name="Peeters C."/>
        </authorList>
    </citation>
    <scope>NUCLEOTIDE SEQUENCE</scope>
    <source>
        <strain evidence="1">LMG 31506</strain>
    </source>
</reference>